<evidence type="ECO:0000313" key="2">
    <source>
        <dbReference type="Proteomes" id="UP000266723"/>
    </source>
</evidence>
<accession>A0ABQ7ALB6</accession>
<organism evidence="1 2">
    <name type="scientific">Brassica cretica</name>
    <name type="common">Mustard</name>
    <dbReference type="NCBI Taxonomy" id="69181"/>
    <lineage>
        <taxon>Eukaryota</taxon>
        <taxon>Viridiplantae</taxon>
        <taxon>Streptophyta</taxon>
        <taxon>Embryophyta</taxon>
        <taxon>Tracheophyta</taxon>
        <taxon>Spermatophyta</taxon>
        <taxon>Magnoliopsida</taxon>
        <taxon>eudicotyledons</taxon>
        <taxon>Gunneridae</taxon>
        <taxon>Pentapetalae</taxon>
        <taxon>rosids</taxon>
        <taxon>malvids</taxon>
        <taxon>Brassicales</taxon>
        <taxon>Brassicaceae</taxon>
        <taxon>Brassiceae</taxon>
        <taxon>Brassica</taxon>
    </lineage>
</organism>
<protein>
    <submittedName>
        <fullName evidence="1">Uncharacterized protein</fullName>
    </submittedName>
</protein>
<sequence length="108" mass="12521">MILTSMMFQFKGTWILSEFLDKEDLSNEEICHMRVVCARVTVNHPGCYKGWLAVDKFKGTWILSEFLDKEDLSNEEICHMRVVCARVTVNHPGCYKGWLAVDKVNYLS</sequence>
<dbReference type="EMBL" id="QGKV02002055">
    <property type="protein sequence ID" value="KAF3498487.1"/>
    <property type="molecule type" value="Genomic_DNA"/>
</dbReference>
<proteinExistence type="predicted"/>
<keyword evidence="2" id="KW-1185">Reference proteome</keyword>
<name>A0ABQ7ALB6_BRACR</name>
<reference evidence="1 2" key="1">
    <citation type="journal article" date="2020" name="BMC Genomics">
        <title>Intraspecific diversification of the crop wild relative Brassica cretica Lam. using demographic model selection.</title>
        <authorList>
            <person name="Kioukis A."/>
            <person name="Michalopoulou V.A."/>
            <person name="Briers L."/>
            <person name="Pirintsos S."/>
            <person name="Studholme D.J."/>
            <person name="Pavlidis P."/>
            <person name="Sarris P.F."/>
        </authorList>
    </citation>
    <scope>NUCLEOTIDE SEQUENCE [LARGE SCALE GENOMIC DNA]</scope>
    <source>
        <strain evidence="2">cv. PFS-1207/04</strain>
    </source>
</reference>
<comment type="caution">
    <text evidence="1">The sequence shown here is derived from an EMBL/GenBank/DDBJ whole genome shotgun (WGS) entry which is preliminary data.</text>
</comment>
<gene>
    <name evidence="1" type="ORF">DY000_02054799</name>
</gene>
<evidence type="ECO:0000313" key="1">
    <source>
        <dbReference type="EMBL" id="KAF3498487.1"/>
    </source>
</evidence>
<dbReference type="Proteomes" id="UP000266723">
    <property type="component" value="Unassembled WGS sequence"/>
</dbReference>